<dbReference type="PANTHER" id="PTHR47481:SF36">
    <property type="entry name" value="CCHC-TYPE DOMAIN-CONTAINING PROTEIN"/>
    <property type="match status" value="1"/>
</dbReference>
<feature type="compositionally biased region" description="Polar residues" evidence="2">
    <location>
        <begin position="182"/>
        <end position="194"/>
    </location>
</feature>
<evidence type="ECO:0000259" key="3">
    <source>
        <dbReference type="PROSITE" id="PS50158"/>
    </source>
</evidence>
<dbReference type="InterPro" id="IPR036875">
    <property type="entry name" value="Znf_CCHC_sf"/>
</dbReference>
<evidence type="ECO:0000256" key="1">
    <source>
        <dbReference type="PROSITE-ProRule" id="PRU00047"/>
    </source>
</evidence>
<sequence length="268" mass="29476">MTEVTAATGSTEEVRVWRKMNAKAAFTLKRAISPELFDHIIGCQSAAEIWTSLDGLFNKKNVARLQFLENELARVTQGDLSISTIFLKLKNLCAEISTLDHNEPNLEAKLKRHIISGMQKEYVAFVTSVQGWATQPSLLELENLLASHESLARQMASMAISRGDSEVLFSGKKKRWDKKNKSSGSDGPSTSYQEKSSSSKKNGKKEGPRCYRCNLPGHFKRDCKVKVQSGHAAGKGEAGFSTEEGGWGNAFITGTCVCAMSTVNYQDD</sequence>
<dbReference type="Pfam" id="PF00098">
    <property type="entry name" value="zf-CCHC"/>
    <property type="match status" value="1"/>
</dbReference>
<name>A0AAP0BL04_9ASPA</name>
<dbReference type="AlphaFoldDB" id="A0AAP0BL04"/>
<comment type="caution">
    <text evidence="4">The sequence shown here is derived from an EMBL/GenBank/DDBJ whole genome shotgun (WGS) entry which is preliminary data.</text>
</comment>
<feature type="region of interest" description="Disordered" evidence="2">
    <location>
        <begin position="174"/>
        <end position="207"/>
    </location>
</feature>
<proteinExistence type="predicted"/>
<dbReference type="Pfam" id="PF14223">
    <property type="entry name" value="Retrotran_gag_2"/>
    <property type="match status" value="1"/>
</dbReference>
<dbReference type="PANTHER" id="PTHR47481">
    <property type="match status" value="1"/>
</dbReference>
<organism evidence="4 5">
    <name type="scientific">Platanthera zijinensis</name>
    <dbReference type="NCBI Taxonomy" id="2320716"/>
    <lineage>
        <taxon>Eukaryota</taxon>
        <taxon>Viridiplantae</taxon>
        <taxon>Streptophyta</taxon>
        <taxon>Embryophyta</taxon>
        <taxon>Tracheophyta</taxon>
        <taxon>Spermatophyta</taxon>
        <taxon>Magnoliopsida</taxon>
        <taxon>Liliopsida</taxon>
        <taxon>Asparagales</taxon>
        <taxon>Orchidaceae</taxon>
        <taxon>Orchidoideae</taxon>
        <taxon>Orchideae</taxon>
        <taxon>Orchidinae</taxon>
        <taxon>Platanthera</taxon>
    </lineage>
</organism>
<keyword evidence="1" id="KW-0862">Zinc</keyword>
<dbReference type="SUPFAM" id="SSF57756">
    <property type="entry name" value="Retrovirus zinc finger-like domains"/>
    <property type="match status" value="1"/>
</dbReference>
<dbReference type="Proteomes" id="UP001418222">
    <property type="component" value="Unassembled WGS sequence"/>
</dbReference>
<gene>
    <name evidence="4" type="ORF">KSP39_PZI009409</name>
</gene>
<dbReference type="PROSITE" id="PS50158">
    <property type="entry name" value="ZF_CCHC"/>
    <property type="match status" value="1"/>
</dbReference>
<evidence type="ECO:0000313" key="4">
    <source>
        <dbReference type="EMBL" id="KAK8942363.1"/>
    </source>
</evidence>
<dbReference type="EMBL" id="JBBWWQ010000007">
    <property type="protein sequence ID" value="KAK8942363.1"/>
    <property type="molecule type" value="Genomic_DNA"/>
</dbReference>
<dbReference type="GO" id="GO:0003676">
    <property type="term" value="F:nucleic acid binding"/>
    <property type="evidence" value="ECO:0007669"/>
    <property type="project" value="InterPro"/>
</dbReference>
<keyword evidence="1" id="KW-0863">Zinc-finger</keyword>
<dbReference type="GO" id="GO:0008270">
    <property type="term" value="F:zinc ion binding"/>
    <property type="evidence" value="ECO:0007669"/>
    <property type="project" value="UniProtKB-KW"/>
</dbReference>
<dbReference type="Gene3D" id="4.10.60.10">
    <property type="entry name" value="Zinc finger, CCHC-type"/>
    <property type="match status" value="1"/>
</dbReference>
<feature type="domain" description="CCHC-type" evidence="3">
    <location>
        <begin position="209"/>
        <end position="224"/>
    </location>
</feature>
<protein>
    <recommendedName>
        <fullName evidence="3">CCHC-type domain-containing protein</fullName>
    </recommendedName>
</protein>
<reference evidence="4 5" key="1">
    <citation type="journal article" date="2022" name="Nat. Plants">
        <title>Genomes of leafy and leafless Platanthera orchids illuminate the evolution of mycoheterotrophy.</title>
        <authorList>
            <person name="Li M.H."/>
            <person name="Liu K.W."/>
            <person name="Li Z."/>
            <person name="Lu H.C."/>
            <person name="Ye Q.L."/>
            <person name="Zhang D."/>
            <person name="Wang J.Y."/>
            <person name="Li Y.F."/>
            <person name="Zhong Z.M."/>
            <person name="Liu X."/>
            <person name="Yu X."/>
            <person name="Liu D.K."/>
            <person name="Tu X.D."/>
            <person name="Liu B."/>
            <person name="Hao Y."/>
            <person name="Liao X.Y."/>
            <person name="Jiang Y.T."/>
            <person name="Sun W.H."/>
            <person name="Chen J."/>
            <person name="Chen Y.Q."/>
            <person name="Ai Y."/>
            <person name="Zhai J.W."/>
            <person name="Wu S.S."/>
            <person name="Zhou Z."/>
            <person name="Hsiao Y.Y."/>
            <person name="Wu W.L."/>
            <person name="Chen Y.Y."/>
            <person name="Lin Y.F."/>
            <person name="Hsu J.L."/>
            <person name="Li C.Y."/>
            <person name="Wang Z.W."/>
            <person name="Zhao X."/>
            <person name="Zhong W.Y."/>
            <person name="Ma X.K."/>
            <person name="Ma L."/>
            <person name="Huang J."/>
            <person name="Chen G.Z."/>
            <person name="Huang M.Z."/>
            <person name="Huang L."/>
            <person name="Peng D.H."/>
            <person name="Luo Y.B."/>
            <person name="Zou S.Q."/>
            <person name="Chen S.P."/>
            <person name="Lan S."/>
            <person name="Tsai W.C."/>
            <person name="Van de Peer Y."/>
            <person name="Liu Z.J."/>
        </authorList>
    </citation>
    <scope>NUCLEOTIDE SEQUENCE [LARGE SCALE GENOMIC DNA]</scope>
    <source>
        <strain evidence="4">Lor287</strain>
    </source>
</reference>
<dbReference type="InterPro" id="IPR001878">
    <property type="entry name" value="Znf_CCHC"/>
</dbReference>
<accession>A0AAP0BL04</accession>
<dbReference type="SMART" id="SM00343">
    <property type="entry name" value="ZnF_C2HC"/>
    <property type="match status" value="1"/>
</dbReference>
<evidence type="ECO:0000313" key="5">
    <source>
        <dbReference type="Proteomes" id="UP001418222"/>
    </source>
</evidence>
<evidence type="ECO:0000256" key="2">
    <source>
        <dbReference type="SAM" id="MobiDB-lite"/>
    </source>
</evidence>
<keyword evidence="5" id="KW-1185">Reference proteome</keyword>
<keyword evidence="1" id="KW-0479">Metal-binding</keyword>